<dbReference type="InterPro" id="IPR047928">
    <property type="entry name" value="Perm_prefix_1"/>
</dbReference>
<keyword evidence="3" id="KW-1185">Reference proteome</keyword>
<accession>A0ABP8AWR6</accession>
<name>A0ABP8AWR6_9ACTN</name>
<keyword evidence="1" id="KW-0472">Membrane</keyword>
<evidence type="ECO:0008006" key="4">
    <source>
        <dbReference type="Google" id="ProtNLM"/>
    </source>
</evidence>
<gene>
    <name evidence="2" type="ORF">GCM10022252_32880</name>
</gene>
<evidence type="ECO:0000313" key="2">
    <source>
        <dbReference type="EMBL" id="GAA4192067.1"/>
    </source>
</evidence>
<dbReference type="NCBIfam" id="NF038403">
    <property type="entry name" value="perm_prefix_1"/>
    <property type="match status" value="1"/>
</dbReference>
<keyword evidence="1" id="KW-0812">Transmembrane</keyword>
<keyword evidence="1" id="KW-1133">Transmembrane helix</keyword>
<feature type="transmembrane region" description="Helical" evidence="1">
    <location>
        <begin position="194"/>
        <end position="214"/>
    </location>
</feature>
<proteinExistence type="predicted"/>
<sequence>MAGTGVIEDYVTGLSRTLRGPRRPKLDMITEARDSLLDTAEALEGGGLRREEAERAAVEEFGSIREIAPGYQEELSNAAGRRLAALLFVSVPLTAIMWSVIWKIFPSAPATYESMPDWFVPVARGVDMLQMFIGVIGGLTLFALRRGLRRIRRPRLVTRALALFVWAMLPVMLVLCGALMYGSRGSADFSGYPPGMGASLVSYAVWLLQLYGAFHCLRVTRREPAPAVT</sequence>
<protein>
    <recommendedName>
        <fullName evidence="4">DUF1129 domain-containing protein</fullName>
    </recommendedName>
</protein>
<organism evidence="2 3">
    <name type="scientific">Streptosporangium oxazolinicum</name>
    <dbReference type="NCBI Taxonomy" id="909287"/>
    <lineage>
        <taxon>Bacteria</taxon>
        <taxon>Bacillati</taxon>
        <taxon>Actinomycetota</taxon>
        <taxon>Actinomycetes</taxon>
        <taxon>Streptosporangiales</taxon>
        <taxon>Streptosporangiaceae</taxon>
        <taxon>Streptosporangium</taxon>
    </lineage>
</organism>
<dbReference type="EMBL" id="BAABAQ010000005">
    <property type="protein sequence ID" value="GAA4192067.1"/>
    <property type="molecule type" value="Genomic_DNA"/>
</dbReference>
<dbReference type="Pfam" id="PF22564">
    <property type="entry name" value="HAAS"/>
    <property type="match status" value="1"/>
</dbReference>
<dbReference type="Proteomes" id="UP001501251">
    <property type="component" value="Unassembled WGS sequence"/>
</dbReference>
<evidence type="ECO:0000256" key="1">
    <source>
        <dbReference type="SAM" id="Phobius"/>
    </source>
</evidence>
<comment type="caution">
    <text evidence="2">The sequence shown here is derived from an EMBL/GenBank/DDBJ whole genome shotgun (WGS) entry which is preliminary data.</text>
</comment>
<evidence type="ECO:0000313" key="3">
    <source>
        <dbReference type="Proteomes" id="UP001501251"/>
    </source>
</evidence>
<feature type="transmembrane region" description="Helical" evidence="1">
    <location>
        <begin position="83"/>
        <end position="105"/>
    </location>
</feature>
<feature type="transmembrane region" description="Helical" evidence="1">
    <location>
        <begin position="156"/>
        <end position="182"/>
    </location>
</feature>
<feature type="transmembrane region" description="Helical" evidence="1">
    <location>
        <begin position="125"/>
        <end position="144"/>
    </location>
</feature>
<dbReference type="RefSeq" id="WP_344918744.1">
    <property type="nucleotide sequence ID" value="NZ_BAABAQ010000005.1"/>
</dbReference>
<reference evidence="3" key="1">
    <citation type="journal article" date="2019" name="Int. J. Syst. Evol. Microbiol.">
        <title>The Global Catalogue of Microorganisms (GCM) 10K type strain sequencing project: providing services to taxonomists for standard genome sequencing and annotation.</title>
        <authorList>
            <consortium name="The Broad Institute Genomics Platform"/>
            <consortium name="The Broad Institute Genome Sequencing Center for Infectious Disease"/>
            <person name="Wu L."/>
            <person name="Ma J."/>
        </authorList>
    </citation>
    <scope>NUCLEOTIDE SEQUENCE [LARGE SCALE GENOMIC DNA]</scope>
    <source>
        <strain evidence="3">JCM 17388</strain>
    </source>
</reference>